<dbReference type="InterPro" id="IPR016155">
    <property type="entry name" value="Mopterin_synth/thiamin_S_b"/>
</dbReference>
<gene>
    <name evidence="1" type="ORF">SAMN02745887_01139</name>
</gene>
<keyword evidence="2" id="KW-1185">Reference proteome</keyword>
<evidence type="ECO:0000313" key="2">
    <source>
        <dbReference type="Proteomes" id="UP000186513"/>
    </source>
</evidence>
<accession>A0A1K2HCX4</accession>
<dbReference type="SUPFAM" id="SSF54285">
    <property type="entry name" value="MoaD/ThiS"/>
    <property type="match status" value="1"/>
</dbReference>
<dbReference type="Gene3D" id="3.10.20.30">
    <property type="match status" value="1"/>
</dbReference>
<sequence>MPTLTFTRHLQHLLPSGPLTVPGDTPRAALEQVLRDYPLLRSYLLDEHGGLRKHVALFIDGELRRDGMDQPVAATTKIDFMQALSGG</sequence>
<dbReference type="OrthoDB" id="6894792at2"/>
<dbReference type="STRING" id="1121279.SAMN02745887_01139"/>
<dbReference type="AlphaFoldDB" id="A0A1K2HCX4"/>
<dbReference type="RefSeq" id="WP_072427677.1">
    <property type="nucleotide sequence ID" value="NZ_FPKR01000004.1"/>
</dbReference>
<protein>
    <submittedName>
        <fullName evidence="1">Molybdopterin synthase subunit MoaD</fullName>
    </submittedName>
</protein>
<dbReference type="InterPro" id="IPR012675">
    <property type="entry name" value="Beta-grasp_dom_sf"/>
</dbReference>
<organism evidence="1 2">
    <name type="scientific">Chitinimonas taiwanensis DSM 18899</name>
    <dbReference type="NCBI Taxonomy" id="1121279"/>
    <lineage>
        <taxon>Bacteria</taxon>
        <taxon>Pseudomonadati</taxon>
        <taxon>Pseudomonadota</taxon>
        <taxon>Betaproteobacteria</taxon>
        <taxon>Neisseriales</taxon>
        <taxon>Chitinibacteraceae</taxon>
        <taxon>Chitinimonas</taxon>
    </lineage>
</organism>
<proteinExistence type="predicted"/>
<dbReference type="Proteomes" id="UP000186513">
    <property type="component" value="Unassembled WGS sequence"/>
</dbReference>
<reference evidence="1 2" key="1">
    <citation type="submission" date="2016-11" db="EMBL/GenBank/DDBJ databases">
        <authorList>
            <person name="Jaros S."/>
            <person name="Januszkiewicz K."/>
            <person name="Wedrychowicz H."/>
        </authorList>
    </citation>
    <scope>NUCLEOTIDE SEQUENCE [LARGE SCALE GENOMIC DNA]</scope>
    <source>
        <strain evidence="1 2">DSM 18899</strain>
    </source>
</reference>
<evidence type="ECO:0000313" key="1">
    <source>
        <dbReference type="EMBL" id="SFZ74162.1"/>
    </source>
</evidence>
<dbReference type="CDD" id="cd17040">
    <property type="entry name" value="Ubl_MoaD_like"/>
    <property type="match status" value="1"/>
</dbReference>
<dbReference type="EMBL" id="FPKR01000004">
    <property type="protein sequence ID" value="SFZ74162.1"/>
    <property type="molecule type" value="Genomic_DNA"/>
</dbReference>
<name>A0A1K2HCX4_9NEIS</name>